<evidence type="ECO:0000256" key="4">
    <source>
        <dbReference type="ARBA" id="ARBA00022723"/>
    </source>
</evidence>
<evidence type="ECO:0000256" key="2">
    <source>
        <dbReference type="ARBA" id="ARBA00012483"/>
    </source>
</evidence>
<comment type="catalytic activity">
    <reaction evidence="1">
        <text>S-ubiquitinyl-[E2 ubiquitin-conjugating enzyme]-L-cysteine + [acceptor protein]-L-lysine = [E2 ubiquitin-conjugating enzyme]-L-cysteine + N(6)-ubiquitinyl-[acceptor protein]-L-lysine.</text>
        <dbReference type="EC" id="2.3.2.27"/>
    </reaction>
</comment>
<evidence type="ECO:0000313" key="11">
    <source>
        <dbReference type="Proteomes" id="UP000824890"/>
    </source>
</evidence>
<dbReference type="PROSITE" id="PS50089">
    <property type="entry name" value="ZF_RING_2"/>
    <property type="match status" value="1"/>
</dbReference>
<keyword evidence="4" id="KW-0479">Metal-binding</keyword>
<keyword evidence="5 8" id="KW-0863">Zinc-finger</keyword>
<evidence type="ECO:0000256" key="6">
    <source>
        <dbReference type="ARBA" id="ARBA00022786"/>
    </source>
</evidence>
<gene>
    <name evidence="10" type="ORF">HID58_059520</name>
</gene>
<comment type="caution">
    <text evidence="10">The sequence shown here is derived from an EMBL/GenBank/DDBJ whole genome shotgun (WGS) entry which is preliminary data.</text>
</comment>
<dbReference type="InterPro" id="IPR001841">
    <property type="entry name" value="Znf_RING"/>
</dbReference>
<proteinExistence type="predicted"/>
<protein>
    <recommendedName>
        <fullName evidence="2">RING-type E3 ubiquitin transferase</fullName>
        <ecNumber evidence="2">2.3.2.27</ecNumber>
    </recommendedName>
</protein>
<dbReference type="Gene3D" id="3.30.40.10">
    <property type="entry name" value="Zinc/RING finger domain, C3HC4 (zinc finger)"/>
    <property type="match status" value="1"/>
</dbReference>
<feature type="domain" description="RING-type" evidence="9">
    <location>
        <begin position="93"/>
        <end position="123"/>
    </location>
</feature>
<sequence>MNYDGLTIEPNPISMISYDLLKMYRKKQSSSGYRHWPMNQLKYHHMKNSTSREELLLISEQIKDVGTGLDVDVIDGNLNRRRYEDRSGQAEKCVICLDELKYNDDASKLACGHDFHFECIKNWLIVHT</sequence>
<organism evidence="10 11">
    <name type="scientific">Brassica napus</name>
    <name type="common">Rape</name>
    <dbReference type="NCBI Taxonomy" id="3708"/>
    <lineage>
        <taxon>Eukaryota</taxon>
        <taxon>Viridiplantae</taxon>
        <taxon>Streptophyta</taxon>
        <taxon>Embryophyta</taxon>
        <taxon>Tracheophyta</taxon>
        <taxon>Spermatophyta</taxon>
        <taxon>Magnoliopsida</taxon>
        <taxon>eudicotyledons</taxon>
        <taxon>Gunneridae</taxon>
        <taxon>Pentapetalae</taxon>
        <taxon>rosids</taxon>
        <taxon>malvids</taxon>
        <taxon>Brassicales</taxon>
        <taxon>Brassicaceae</taxon>
        <taxon>Brassiceae</taxon>
        <taxon>Brassica</taxon>
    </lineage>
</organism>
<keyword evidence="6" id="KW-0833">Ubl conjugation pathway</keyword>
<dbReference type="Pfam" id="PF13639">
    <property type="entry name" value="zf-RING_2"/>
    <property type="match status" value="1"/>
</dbReference>
<evidence type="ECO:0000256" key="1">
    <source>
        <dbReference type="ARBA" id="ARBA00000900"/>
    </source>
</evidence>
<keyword evidence="3" id="KW-0808">Transferase</keyword>
<evidence type="ECO:0000256" key="7">
    <source>
        <dbReference type="ARBA" id="ARBA00022833"/>
    </source>
</evidence>
<reference evidence="10 11" key="1">
    <citation type="submission" date="2021-05" db="EMBL/GenBank/DDBJ databases">
        <title>Genome Assembly of Synthetic Allotetraploid Brassica napus Reveals Homoeologous Exchanges between Subgenomes.</title>
        <authorList>
            <person name="Davis J.T."/>
        </authorList>
    </citation>
    <scope>NUCLEOTIDE SEQUENCE [LARGE SCALE GENOMIC DNA]</scope>
    <source>
        <strain evidence="11">cv. Da-Ae</strain>
        <tissue evidence="10">Seedling</tissue>
    </source>
</reference>
<evidence type="ECO:0000313" key="10">
    <source>
        <dbReference type="EMBL" id="KAH0883424.1"/>
    </source>
</evidence>
<dbReference type="SUPFAM" id="SSF57850">
    <property type="entry name" value="RING/U-box"/>
    <property type="match status" value="1"/>
</dbReference>
<evidence type="ECO:0000256" key="8">
    <source>
        <dbReference type="PROSITE-ProRule" id="PRU00175"/>
    </source>
</evidence>
<dbReference type="InterPro" id="IPR013083">
    <property type="entry name" value="Znf_RING/FYVE/PHD"/>
</dbReference>
<dbReference type="Proteomes" id="UP000824890">
    <property type="component" value="Unassembled WGS sequence"/>
</dbReference>
<evidence type="ECO:0000259" key="9">
    <source>
        <dbReference type="PROSITE" id="PS50089"/>
    </source>
</evidence>
<evidence type="ECO:0000256" key="5">
    <source>
        <dbReference type="ARBA" id="ARBA00022771"/>
    </source>
</evidence>
<keyword evidence="7" id="KW-0862">Zinc</keyword>
<dbReference type="EMBL" id="JAGKQM010000014">
    <property type="protein sequence ID" value="KAH0883424.1"/>
    <property type="molecule type" value="Genomic_DNA"/>
</dbReference>
<dbReference type="PANTHER" id="PTHR22937:SF192">
    <property type="entry name" value="RING-TYPE E3 UBIQUITIN TRANSFERASE"/>
    <property type="match status" value="1"/>
</dbReference>
<name>A0ABQ7ZT70_BRANA</name>
<dbReference type="EC" id="2.3.2.27" evidence="2"/>
<dbReference type="InterPro" id="IPR045191">
    <property type="entry name" value="MBR1/2-like"/>
</dbReference>
<keyword evidence="11" id="KW-1185">Reference proteome</keyword>
<evidence type="ECO:0000256" key="3">
    <source>
        <dbReference type="ARBA" id="ARBA00022679"/>
    </source>
</evidence>
<dbReference type="PANTHER" id="PTHR22937">
    <property type="entry name" value="E3 UBIQUITIN-PROTEIN LIGASE RNF165"/>
    <property type="match status" value="1"/>
</dbReference>
<accession>A0ABQ7ZT70</accession>